<evidence type="ECO:0000256" key="1">
    <source>
        <dbReference type="ARBA" id="ARBA00006068"/>
    </source>
</evidence>
<protein>
    <submittedName>
        <fullName evidence="4">LCP family protein required for cell wall assembly</fullName>
    </submittedName>
</protein>
<dbReference type="Pfam" id="PF03816">
    <property type="entry name" value="LytR_cpsA_psr"/>
    <property type="match status" value="1"/>
</dbReference>
<reference evidence="4 5" key="1">
    <citation type="submission" date="2020-07" db="EMBL/GenBank/DDBJ databases">
        <title>Sequencing the genomes of 1000 actinobacteria strains.</title>
        <authorList>
            <person name="Klenk H.-P."/>
        </authorList>
    </citation>
    <scope>NUCLEOTIDE SEQUENCE [LARGE SCALE GENOMIC DNA]</scope>
    <source>
        <strain evidence="4 5">DSM 23819</strain>
    </source>
</reference>
<feature type="domain" description="Cell envelope-related transcriptional attenuator" evidence="3">
    <location>
        <begin position="68"/>
        <end position="212"/>
    </location>
</feature>
<dbReference type="Proteomes" id="UP000540656">
    <property type="component" value="Unassembled WGS sequence"/>
</dbReference>
<comment type="similarity">
    <text evidence="1">Belongs to the LytR/CpsA/Psr (LCP) family.</text>
</comment>
<evidence type="ECO:0000313" key="4">
    <source>
        <dbReference type="EMBL" id="NYG60566.1"/>
    </source>
</evidence>
<dbReference type="PANTHER" id="PTHR33392:SF6">
    <property type="entry name" value="POLYISOPRENYL-TEICHOIC ACID--PEPTIDOGLYCAN TEICHOIC ACID TRANSFERASE TAGU"/>
    <property type="match status" value="1"/>
</dbReference>
<dbReference type="EMBL" id="JACCAA010000001">
    <property type="protein sequence ID" value="NYG60566.1"/>
    <property type="molecule type" value="Genomic_DNA"/>
</dbReference>
<feature type="chain" id="PRO_5031191251" evidence="2">
    <location>
        <begin position="28"/>
        <end position="298"/>
    </location>
</feature>
<dbReference type="RefSeq" id="WP_179503482.1">
    <property type="nucleotide sequence ID" value="NZ_JACCAA010000001.1"/>
</dbReference>
<evidence type="ECO:0000259" key="3">
    <source>
        <dbReference type="Pfam" id="PF03816"/>
    </source>
</evidence>
<dbReference type="InterPro" id="IPR004474">
    <property type="entry name" value="LytR_CpsA_psr"/>
</dbReference>
<proteinExistence type="inferred from homology"/>
<gene>
    <name evidence="4" type="ORF">BJ980_003489</name>
</gene>
<dbReference type="Gene3D" id="3.40.630.190">
    <property type="entry name" value="LCP protein"/>
    <property type="match status" value="1"/>
</dbReference>
<dbReference type="InterPro" id="IPR050922">
    <property type="entry name" value="LytR/CpsA/Psr_CW_biosynth"/>
</dbReference>
<dbReference type="PANTHER" id="PTHR33392">
    <property type="entry name" value="POLYISOPRENYL-TEICHOIC ACID--PEPTIDOGLYCAN TEICHOIC ACID TRANSFERASE TAGU"/>
    <property type="match status" value="1"/>
</dbReference>
<feature type="signal peptide" evidence="2">
    <location>
        <begin position="1"/>
        <end position="27"/>
    </location>
</feature>
<sequence length="298" mass="32084">MSRRRIHPAWLVALLAVLMLVPNGSTAASDVVVVPVRKASAIDLSPHVIWILALGSDARPGQRMTRSRADAIQLVGINTRTGAATAIGVPRDSWVRIPGRGNDKINSAMVLGGPQLMARAVEDLVGIESDYVMVTDFTGFRALIDEIGGVELRSTKAFSDPKLTAGSFRKGKNDVGGWGALSFARIRKPLLGGDFERSAHQQEVLRAIHARLRSQQHRPGFLDQGTLAVIKHVDAQVSPKALFRLTRAVTSVRADRISRCVIGGSVGETSGGASVVFPNRQQAGRYGRDAERDAVLRC</sequence>
<name>A0A7Y9US60_9ACTN</name>
<evidence type="ECO:0000313" key="5">
    <source>
        <dbReference type="Proteomes" id="UP000540656"/>
    </source>
</evidence>
<accession>A0A7Y9US60</accession>
<dbReference type="AlphaFoldDB" id="A0A7Y9US60"/>
<dbReference type="NCBIfam" id="TIGR00350">
    <property type="entry name" value="lytR_cpsA_psr"/>
    <property type="match status" value="1"/>
</dbReference>
<keyword evidence="2" id="KW-0732">Signal</keyword>
<organism evidence="4 5">
    <name type="scientific">Nocardioides daedukensis</name>
    <dbReference type="NCBI Taxonomy" id="634462"/>
    <lineage>
        <taxon>Bacteria</taxon>
        <taxon>Bacillati</taxon>
        <taxon>Actinomycetota</taxon>
        <taxon>Actinomycetes</taxon>
        <taxon>Propionibacteriales</taxon>
        <taxon>Nocardioidaceae</taxon>
        <taxon>Nocardioides</taxon>
    </lineage>
</organism>
<keyword evidence="5" id="KW-1185">Reference proteome</keyword>
<evidence type="ECO:0000256" key="2">
    <source>
        <dbReference type="SAM" id="SignalP"/>
    </source>
</evidence>
<comment type="caution">
    <text evidence="4">The sequence shown here is derived from an EMBL/GenBank/DDBJ whole genome shotgun (WGS) entry which is preliminary data.</text>
</comment>